<evidence type="ECO:0000313" key="2">
    <source>
        <dbReference type="EMBL" id="GAA56368.1"/>
    </source>
</evidence>
<evidence type="ECO:0000313" key="3">
    <source>
        <dbReference type="Proteomes" id="UP000008909"/>
    </source>
</evidence>
<evidence type="ECO:0000256" key="1">
    <source>
        <dbReference type="SAM" id="MobiDB-lite"/>
    </source>
</evidence>
<keyword evidence="3" id="KW-1185">Reference proteome</keyword>
<accession>G7YTT8</accession>
<organism evidence="2 3">
    <name type="scientific">Clonorchis sinensis</name>
    <name type="common">Chinese liver fluke</name>
    <dbReference type="NCBI Taxonomy" id="79923"/>
    <lineage>
        <taxon>Eukaryota</taxon>
        <taxon>Metazoa</taxon>
        <taxon>Spiralia</taxon>
        <taxon>Lophotrochozoa</taxon>
        <taxon>Platyhelminthes</taxon>
        <taxon>Trematoda</taxon>
        <taxon>Digenea</taxon>
        <taxon>Opisthorchiida</taxon>
        <taxon>Opisthorchiata</taxon>
        <taxon>Opisthorchiidae</taxon>
        <taxon>Clonorchis</taxon>
    </lineage>
</organism>
<sequence length="295" mass="33078">MNVLRAMQEPDKAETLQTDTPMNSFVKDTGWDGRAEIELCPEYTENDDILRCQQMEQTDPGSIGLIFARFSGPGKSEATTLLEGILTIGSWNAWILLDQAENQVDSPARCTTRVAVELKKKKNRLVGTSRNTVDLRRQGSLRETGAGYTFYWIGYLTEEKWDYDVGFDLSDPRKKVLDTISWYRSTPRSSAPEIDGPKLRDCDPCTQSDDASKNGRHNKGGRTVEFDTTSPTRRHGTALIHGQQNPISTLTETPNKDGAQDIDYSLHKRVTYPIVNDVKVQSIALPKGHVRTNVI</sequence>
<reference key="2">
    <citation type="submission" date="2011-10" db="EMBL/GenBank/DDBJ databases">
        <title>The genome and transcriptome sequence of Clonorchis sinensis provide insights into the carcinogenic liver fluke.</title>
        <authorList>
            <person name="Wang X."/>
            <person name="Huang Y."/>
            <person name="Chen W."/>
            <person name="Liu H."/>
            <person name="Guo L."/>
            <person name="Chen Y."/>
            <person name="Luo F."/>
            <person name="Zhou W."/>
            <person name="Sun J."/>
            <person name="Mao Q."/>
            <person name="Liang P."/>
            <person name="Zhou C."/>
            <person name="Tian Y."/>
            <person name="Men J."/>
            <person name="Lv X."/>
            <person name="Huang L."/>
            <person name="Zhou J."/>
            <person name="Hu Y."/>
            <person name="Li R."/>
            <person name="Zhang F."/>
            <person name="Lei H."/>
            <person name="Li X."/>
            <person name="Hu X."/>
            <person name="Liang C."/>
            <person name="Xu J."/>
            <person name="Wu Z."/>
            <person name="Yu X."/>
        </authorList>
    </citation>
    <scope>NUCLEOTIDE SEQUENCE</scope>
    <source>
        <strain>Henan</strain>
    </source>
</reference>
<gene>
    <name evidence="2" type="ORF">CLF_110723</name>
</gene>
<dbReference type="Proteomes" id="UP000008909">
    <property type="component" value="Unassembled WGS sequence"/>
</dbReference>
<feature type="region of interest" description="Disordered" evidence="1">
    <location>
        <begin position="187"/>
        <end position="234"/>
    </location>
</feature>
<dbReference type="AlphaFoldDB" id="G7YTT8"/>
<reference evidence="2" key="1">
    <citation type="journal article" date="2011" name="Genome Biol.">
        <title>The draft genome of the carcinogenic human liver fluke Clonorchis sinensis.</title>
        <authorList>
            <person name="Wang X."/>
            <person name="Chen W."/>
            <person name="Huang Y."/>
            <person name="Sun J."/>
            <person name="Men J."/>
            <person name="Liu H."/>
            <person name="Luo F."/>
            <person name="Guo L."/>
            <person name="Lv X."/>
            <person name="Deng C."/>
            <person name="Zhou C."/>
            <person name="Fan Y."/>
            <person name="Li X."/>
            <person name="Huang L."/>
            <person name="Hu Y."/>
            <person name="Liang C."/>
            <person name="Hu X."/>
            <person name="Xu J."/>
            <person name="Yu X."/>
        </authorList>
    </citation>
    <scope>NUCLEOTIDE SEQUENCE [LARGE SCALE GENOMIC DNA]</scope>
    <source>
        <strain evidence="2">Henan</strain>
    </source>
</reference>
<proteinExistence type="predicted"/>
<dbReference type="EMBL" id="DF144234">
    <property type="protein sequence ID" value="GAA56368.1"/>
    <property type="molecule type" value="Genomic_DNA"/>
</dbReference>
<name>G7YTT8_CLOSI</name>
<protein>
    <submittedName>
        <fullName evidence="2">Uncharacterized protein</fullName>
    </submittedName>
</protein>